<accession>A0ABT8SED1</accession>
<evidence type="ECO:0000256" key="1">
    <source>
        <dbReference type="ARBA" id="ARBA00010333"/>
    </source>
</evidence>
<name>A0ABT8SED1_9BURK</name>
<reference evidence="6" key="1">
    <citation type="submission" date="2023-06" db="EMBL/GenBank/DDBJ databases">
        <authorList>
            <person name="Jiang Y."/>
            <person name="Liu Q."/>
        </authorList>
    </citation>
    <scope>NUCLEOTIDE SEQUENCE</scope>
    <source>
        <strain evidence="6">CGMCC 1.12090</strain>
    </source>
</reference>
<comment type="caution">
    <text evidence="6">The sequence shown here is derived from an EMBL/GenBank/DDBJ whole genome shotgun (WGS) entry which is preliminary data.</text>
</comment>
<dbReference type="CDD" id="cd13692">
    <property type="entry name" value="PBP2_BztA"/>
    <property type="match status" value="1"/>
</dbReference>
<evidence type="ECO:0000313" key="6">
    <source>
        <dbReference type="EMBL" id="MDO1536522.1"/>
    </source>
</evidence>
<dbReference type="Pfam" id="PF00497">
    <property type="entry name" value="SBP_bac_3"/>
    <property type="match status" value="1"/>
</dbReference>
<comment type="similarity">
    <text evidence="1">Belongs to the bacterial solute-binding protein 3 family.</text>
</comment>
<feature type="chain" id="PRO_5046037983" evidence="4">
    <location>
        <begin position="38"/>
        <end position="375"/>
    </location>
</feature>
<dbReference type="Proteomes" id="UP001169027">
    <property type="component" value="Unassembled WGS sequence"/>
</dbReference>
<sequence length="375" mass="40034">MFTNHQASRDFEARPNLRAAVGALVCATLVTTGVAHAQTRPDSAPVASPTASVPAGAVAVPAATLNAIKARGHLICGVGGDRPGFSFPDSKGVMRGFDADVCRSVAAAIFGSGEKVRFVTLTSLTRFPALQSGEVDIVARFTTWSLTREAQLGLEVPAIQFYDGQGFIAKKKAGLKSALDLSGASVCFQPGSSGESNVADYFRANKMEMKPVIIEKMEQMRDAIVSGRCDVYTNDTAQLASFKASIGAAGNDYAVLPEIISKEPLGAFIRKGDQRFFDLVRWTHAVTLNAEEFGMTAANIEKFRNNSNPAIQRFMGETGDLGQALGVDAQWAVNIVKAVGNYAEMYDRSISPLGLQRGLNRLLKDGGIQYAGPMR</sequence>
<dbReference type="InterPro" id="IPR001638">
    <property type="entry name" value="Solute-binding_3/MltF_N"/>
</dbReference>
<dbReference type="RefSeq" id="WP_301814612.1">
    <property type="nucleotide sequence ID" value="NZ_JAUJZH010000029.1"/>
</dbReference>
<dbReference type="SMART" id="SM00062">
    <property type="entry name" value="PBPb"/>
    <property type="match status" value="1"/>
</dbReference>
<evidence type="ECO:0000259" key="5">
    <source>
        <dbReference type="SMART" id="SM00062"/>
    </source>
</evidence>
<organism evidence="6 7">
    <name type="scientific">Variovorax ginsengisoli</name>
    <dbReference type="NCBI Taxonomy" id="363844"/>
    <lineage>
        <taxon>Bacteria</taxon>
        <taxon>Pseudomonadati</taxon>
        <taxon>Pseudomonadota</taxon>
        <taxon>Betaproteobacteria</taxon>
        <taxon>Burkholderiales</taxon>
        <taxon>Comamonadaceae</taxon>
        <taxon>Variovorax</taxon>
    </lineage>
</organism>
<dbReference type="Gene3D" id="3.40.190.10">
    <property type="entry name" value="Periplasmic binding protein-like II"/>
    <property type="match status" value="2"/>
</dbReference>
<proteinExistence type="inferred from homology"/>
<evidence type="ECO:0000256" key="4">
    <source>
        <dbReference type="SAM" id="SignalP"/>
    </source>
</evidence>
<evidence type="ECO:0000256" key="3">
    <source>
        <dbReference type="ARBA" id="ARBA00022729"/>
    </source>
</evidence>
<dbReference type="InterPro" id="IPR051455">
    <property type="entry name" value="Bact_solute-bind_prot3"/>
</dbReference>
<evidence type="ECO:0000313" key="7">
    <source>
        <dbReference type="Proteomes" id="UP001169027"/>
    </source>
</evidence>
<dbReference type="PANTHER" id="PTHR30085:SF7">
    <property type="entry name" value="AMINO-ACID ABC TRANSPORTER-BINDING PROTEIN YHDW-RELATED"/>
    <property type="match status" value="1"/>
</dbReference>
<dbReference type="SUPFAM" id="SSF53850">
    <property type="entry name" value="Periplasmic binding protein-like II"/>
    <property type="match status" value="1"/>
</dbReference>
<dbReference type="EMBL" id="JAUKVY010000029">
    <property type="protein sequence ID" value="MDO1536522.1"/>
    <property type="molecule type" value="Genomic_DNA"/>
</dbReference>
<gene>
    <name evidence="6" type="ORF">Q2T77_29980</name>
</gene>
<dbReference type="PANTHER" id="PTHR30085">
    <property type="entry name" value="AMINO ACID ABC TRANSPORTER PERMEASE"/>
    <property type="match status" value="1"/>
</dbReference>
<evidence type="ECO:0000256" key="2">
    <source>
        <dbReference type="ARBA" id="ARBA00022448"/>
    </source>
</evidence>
<keyword evidence="3 4" id="KW-0732">Signal</keyword>
<feature type="domain" description="Solute-binding protein family 3/N-terminal" evidence="5">
    <location>
        <begin position="73"/>
        <end position="302"/>
    </location>
</feature>
<keyword evidence="2" id="KW-0813">Transport</keyword>
<protein>
    <submittedName>
        <fullName evidence="6">Amino acid ABC transporter substrate-binding protein</fullName>
    </submittedName>
</protein>
<keyword evidence="7" id="KW-1185">Reference proteome</keyword>
<feature type="signal peptide" evidence="4">
    <location>
        <begin position="1"/>
        <end position="37"/>
    </location>
</feature>